<sequence>MYEAPVALVTAVWRFQPPLPALPPSYANVIFEPAWLTRDDKRPVAGSTYEDLETFSATAFTTFGSFTFVVVM</sequence>
<organism evidence="1">
    <name type="scientific">freshwater metagenome</name>
    <dbReference type="NCBI Taxonomy" id="449393"/>
    <lineage>
        <taxon>unclassified sequences</taxon>
        <taxon>metagenomes</taxon>
        <taxon>ecological metagenomes</taxon>
    </lineage>
</organism>
<gene>
    <name evidence="1" type="ORF">UFOPK2143_01756</name>
</gene>
<dbReference type="EMBL" id="CAEZVV010000184">
    <property type="protein sequence ID" value="CAB4659664.1"/>
    <property type="molecule type" value="Genomic_DNA"/>
</dbReference>
<reference evidence="1" key="1">
    <citation type="submission" date="2020-05" db="EMBL/GenBank/DDBJ databases">
        <authorList>
            <person name="Chiriac C."/>
            <person name="Salcher M."/>
            <person name="Ghai R."/>
            <person name="Kavagutti S V."/>
        </authorList>
    </citation>
    <scope>NUCLEOTIDE SEQUENCE</scope>
</reference>
<dbReference type="AlphaFoldDB" id="A0A6J6LGE2"/>
<evidence type="ECO:0000313" key="1">
    <source>
        <dbReference type="EMBL" id="CAB4659664.1"/>
    </source>
</evidence>
<name>A0A6J6LGE2_9ZZZZ</name>
<accession>A0A6J6LGE2</accession>
<proteinExistence type="predicted"/>
<protein>
    <submittedName>
        <fullName evidence="1">Unannotated protein</fullName>
    </submittedName>
</protein>